<comment type="catalytic activity">
    <reaction evidence="1">
        <text>ATP + protein L-histidine = ADP + protein N-phospho-L-histidine.</text>
        <dbReference type="EC" id="2.7.13.3"/>
    </reaction>
</comment>
<dbReference type="EMBL" id="BMXR01000001">
    <property type="protein sequence ID" value="GGX40936.1"/>
    <property type="molecule type" value="Genomic_DNA"/>
</dbReference>
<dbReference type="AlphaFoldDB" id="A0A918K223"/>
<feature type="transmembrane region" description="Helical" evidence="6">
    <location>
        <begin position="12"/>
        <end position="34"/>
    </location>
</feature>
<keyword evidence="3" id="KW-0808">Transferase</keyword>
<dbReference type="InterPro" id="IPR036034">
    <property type="entry name" value="PDZ_sf"/>
</dbReference>
<feature type="transmembrane region" description="Helical" evidence="6">
    <location>
        <begin position="363"/>
        <end position="385"/>
    </location>
</feature>
<dbReference type="InterPro" id="IPR036890">
    <property type="entry name" value="HATPase_C_sf"/>
</dbReference>
<dbReference type="PANTHER" id="PTHR24421:SF10">
    <property type="entry name" value="NITRATE_NITRITE SENSOR PROTEIN NARQ"/>
    <property type="match status" value="1"/>
</dbReference>
<evidence type="ECO:0000256" key="5">
    <source>
        <dbReference type="ARBA" id="ARBA00023012"/>
    </source>
</evidence>
<accession>A0A918K223</accession>
<protein>
    <recommendedName>
        <fullName evidence="2">histidine kinase</fullName>
        <ecNumber evidence="2">2.7.13.3</ecNumber>
    </recommendedName>
</protein>
<keyword evidence="5" id="KW-0902">Two-component regulatory system</keyword>
<proteinExistence type="predicted"/>
<dbReference type="SUPFAM" id="SSF55874">
    <property type="entry name" value="ATPase domain of HSP90 chaperone/DNA topoisomerase II/histidine kinase"/>
    <property type="match status" value="1"/>
</dbReference>
<dbReference type="GO" id="GO:0004673">
    <property type="term" value="F:protein histidine kinase activity"/>
    <property type="evidence" value="ECO:0007669"/>
    <property type="project" value="UniProtKB-EC"/>
</dbReference>
<name>A0A918K223_9GAMM</name>
<organism evidence="7 8">
    <name type="scientific">Saccharospirillum salsuginis</name>
    <dbReference type="NCBI Taxonomy" id="418750"/>
    <lineage>
        <taxon>Bacteria</taxon>
        <taxon>Pseudomonadati</taxon>
        <taxon>Pseudomonadota</taxon>
        <taxon>Gammaproteobacteria</taxon>
        <taxon>Oceanospirillales</taxon>
        <taxon>Saccharospirillaceae</taxon>
        <taxon>Saccharospirillum</taxon>
    </lineage>
</organism>
<dbReference type="InterPro" id="IPR050482">
    <property type="entry name" value="Sensor_HK_TwoCompSys"/>
</dbReference>
<keyword evidence="6" id="KW-0812">Transmembrane</keyword>
<evidence type="ECO:0000256" key="4">
    <source>
        <dbReference type="ARBA" id="ARBA00022777"/>
    </source>
</evidence>
<evidence type="ECO:0000256" key="2">
    <source>
        <dbReference type="ARBA" id="ARBA00012438"/>
    </source>
</evidence>
<keyword evidence="6" id="KW-1133">Transmembrane helix</keyword>
<feature type="transmembrane region" description="Helical" evidence="6">
    <location>
        <begin position="268"/>
        <end position="287"/>
    </location>
</feature>
<dbReference type="GO" id="GO:0000160">
    <property type="term" value="P:phosphorelay signal transduction system"/>
    <property type="evidence" value="ECO:0007669"/>
    <property type="project" value="UniProtKB-KW"/>
</dbReference>
<gene>
    <name evidence="7" type="ORF">GCM10007392_04680</name>
</gene>
<evidence type="ECO:0000313" key="7">
    <source>
        <dbReference type="EMBL" id="GGX40936.1"/>
    </source>
</evidence>
<evidence type="ECO:0000313" key="8">
    <source>
        <dbReference type="Proteomes" id="UP000626148"/>
    </source>
</evidence>
<reference evidence="7" key="2">
    <citation type="submission" date="2020-09" db="EMBL/GenBank/DDBJ databases">
        <authorList>
            <person name="Sun Q."/>
            <person name="Kim S."/>
        </authorList>
    </citation>
    <scope>NUCLEOTIDE SEQUENCE</scope>
    <source>
        <strain evidence="7">KCTC 22169</strain>
    </source>
</reference>
<feature type="transmembrane region" description="Helical" evidence="6">
    <location>
        <begin position="175"/>
        <end position="196"/>
    </location>
</feature>
<feature type="transmembrane region" description="Helical" evidence="6">
    <location>
        <begin position="391"/>
        <end position="408"/>
    </location>
</feature>
<dbReference type="RefSeq" id="WP_189606868.1">
    <property type="nucleotide sequence ID" value="NZ_BMXR01000001.1"/>
</dbReference>
<dbReference type="EC" id="2.7.13.3" evidence="2"/>
<evidence type="ECO:0000256" key="3">
    <source>
        <dbReference type="ARBA" id="ARBA00022679"/>
    </source>
</evidence>
<comment type="caution">
    <text evidence="7">The sequence shown here is derived from an EMBL/GenBank/DDBJ whole genome shotgun (WGS) entry which is preliminary data.</text>
</comment>
<dbReference type="SUPFAM" id="SSF50156">
    <property type="entry name" value="PDZ domain-like"/>
    <property type="match status" value="1"/>
</dbReference>
<reference evidence="7" key="1">
    <citation type="journal article" date="2014" name="Int. J. Syst. Evol. Microbiol.">
        <title>Complete genome sequence of Corynebacterium casei LMG S-19264T (=DSM 44701T), isolated from a smear-ripened cheese.</title>
        <authorList>
            <consortium name="US DOE Joint Genome Institute (JGI-PGF)"/>
            <person name="Walter F."/>
            <person name="Albersmeier A."/>
            <person name="Kalinowski J."/>
            <person name="Ruckert C."/>
        </authorList>
    </citation>
    <scope>NUCLEOTIDE SEQUENCE</scope>
    <source>
        <strain evidence="7">KCTC 22169</strain>
    </source>
</reference>
<dbReference type="CDD" id="cd16917">
    <property type="entry name" value="HATPase_UhpB-NarQ-NarX-like"/>
    <property type="match status" value="1"/>
</dbReference>
<feature type="transmembrane region" description="Helical" evidence="6">
    <location>
        <begin position="299"/>
        <end position="320"/>
    </location>
</feature>
<sequence length="735" mass="83093">MTDVVTTGRQWAPLQILLSVALTLLLSIVMSVWIKIHEPWTGVELVTHEAGWQVVSVQSGSPADGLLAIGDVVRSVHADGDTVTLAGQARYTNPHEHPTYASLNAYLAFEDRLARLVYADAFRVQLDDGRRIALEPAKRRPWHTIPSGFWLLHTFGFLAATVGVAVWAFQQTQKATGLLALSGLGFYVATWFHSIWHVREWAVPAPWLDVMLRGNHLGLHLMLSTLAMLIATYPQQVGRWTASGVAVFVALVQLNENLQWLDWPGHSFYTPLLVYYLIGIALAVIQWRRARYSPLDRGALRWVLLSILLAMGAGMTSYFLPLLFEVPPFTGITTMVGLATLMYLGFVLGVLRYRLFDLERWWFMAWAWFLGGLVVILVDWLVISLFGMDTLYALGIALILVGWVYFPIRQWLWRKLTASVEIRMEQYLPEFVQTMYTEREENLEAVWKNLLQRIYQPLAIDTTAPVSEARLHTNGSRMDVPAFTLDGPGLRLHYSQAGRRLFSNRDREIAAALVTIAQRIGSVRQAQQAGARQERQRIQRDLHDDVGGRLLTLIHSTDDDRQRTQARMAMAALREVTNALDDNQRYTLADLLDRCRAHLEERLDVSGVALRWEDEIEDADPTLSPRQFINIQRVIDEATTNALKHARPTVVKARIRSEADHLILTLRNDGLCDDAPLEPSSGRGLHNMRTRLEEIDGTITTGPFMDGEASWYGVEIRVPIHPKSDVLSTRSTFLA</sequence>
<dbReference type="Proteomes" id="UP000626148">
    <property type="component" value="Unassembled WGS sequence"/>
</dbReference>
<keyword evidence="8" id="KW-1185">Reference proteome</keyword>
<dbReference type="PANTHER" id="PTHR24421">
    <property type="entry name" value="NITRATE/NITRITE SENSOR PROTEIN NARX-RELATED"/>
    <property type="match status" value="1"/>
</dbReference>
<keyword evidence="4" id="KW-0418">Kinase</keyword>
<feature type="transmembrane region" description="Helical" evidence="6">
    <location>
        <begin position="332"/>
        <end position="351"/>
    </location>
</feature>
<feature type="transmembrane region" description="Helical" evidence="6">
    <location>
        <begin position="148"/>
        <end position="169"/>
    </location>
</feature>
<keyword evidence="6" id="KW-0472">Membrane</keyword>
<evidence type="ECO:0000256" key="6">
    <source>
        <dbReference type="SAM" id="Phobius"/>
    </source>
</evidence>
<evidence type="ECO:0000256" key="1">
    <source>
        <dbReference type="ARBA" id="ARBA00000085"/>
    </source>
</evidence>
<dbReference type="Gene3D" id="3.30.565.10">
    <property type="entry name" value="Histidine kinase-like ATPase, C-terminal domain"/>
    <property type="match status" value="1"/>
</dbReference>